<comment type="caution">
    <text evidence="2">The sequence shown here is derived from an EMBL/GenBank/DDBJ whole genome shotgun (WGS) entry which is preliminary data.</text>
</comment>
<dbReference type="Proteomes" id="UP000033483">
    <property type="component" value="Unassembled WGS sequence"/>
</dbReference>
<evidence type="ECO:0000256" key="1">
    <source>
        <dbReference type="SAM" id="SignalP"/>
    </source>
</evidence>
<dbReference type="SUPFAM" id="SSF49482">
    <property type="entry name" value="Aromatic compound dioxygenase"/>
    <property type="match status" value="1"/>
</dbReference>
<evidence type="ECO:0000313" key="2">
    <source>
        <dbReference type="EMBL" id="KKA29712.1"/>
    </source>
</evidence>
<proteinExistence type="predicted"/>
<dbReference type="Gene3D" id="2.60.130.10">
    <property type="entry name" value="Aromatic compound dioxygenase"/>
    <property type="match status" value="1"/>
</dbReference>
<keyword evidence="1" id="KW-0732">Signal</keyword>
<dbReference type="GO" id="GO:0005506">
    <property type="term" value="F:iron ion binding"/>
    <property type="evidence" value="ECO:0007669"/>
    <property type="project" value="InterPro"/>
</dbReference>
<gene>
    <name evidence="2" type="ORF">TD95_004171</name>
</gene>
<dbReference type="OrthoDB" id="121380at2759"/>
<feature type="signal peptide" evidence="1">
    <location>
        <begin position="1"/>
        <end position="18"/>
    </location>
</feature>
<accession>A0A0F4ZGT0</accession>
<dbReference type="PANTHER" id="PTHR34315:SF1">
    <property type="entry name" value="INTRADIOL RING-CLEAVAGE DIOXYGENASES DOMAIN-CONTAINING PROTEIN-RELATED"/>
    <property type="match status" value="1"/>
</dbReference>
<keyword evidence="3" id="KW-1185">Reference proteome</keyword>
<reference evidence="2 3" key="1">
    <citation type="submission" date="2015-03" db="EMBL/GenBank/DDBJ databases">
        <authorList>
            <person name="Radwan O."/>
            <person name="Al-Naeli F.A."/>
            <person name="Rendon G.A."/>
            <person name="Fields C."/>
        </authorList>
    </citation>
    <scope>NUCLEOTIDE SEQUENCE [LARGE SCALE GENOMIC DNA]</scope>
    <source>
        <strain evidence="2">CR-DP1</strain>
    </source>
</reference>
<name>A0A0F4ZGT0_9PEZI</name>
<dbReference type="AlphaFoldDB" id="A0A0F4ZGT0"/>
<feature type="chain" id="PRO_5002482464" description="Intradiol ring-cleavage dioxygenases domain-containing protein" evidence="1">
    <location>
        <begin position="19"/>
        <end position="289"/>
    </location>
</feature>
<evidence type="ECO:0008006" key="4">
    <source>
        <dbReference type="Google" id="ProtNLM"/>
    </source>
</evidence>
<dbReference type="EMBL" id="LAEV01000741">
    <property type="protein sequence ID" value="KKA29712.1"/>
    <property type="molecule type" value="Genomic_DNA"/>
</dbReference>
<organism evidence="2 3">
    <name type="scientific">Thielaviopsis punctulata</name>
    <dbReference type="NCBI Taxonomy" id="72032"/>
    <lineage>
        <taxon>Eukaryota</taxon>
        <taxon>Fungi</taxon>
        <taxon>Dikarya</taxon>
        <taxon>Ascomycota</taxon>
        <taxon>Pezizomycotina</taxon>
        <taxon>Sordariomycetes</taxon>
        <taxon>Hypocreomycetidae</taxon>
        <taxon>Microascales</taxon>
        <taxon>Ceratocystidaceae</taxon>
        <taxon>Thielaviopsis</taxon>
    </lineage>
</organism>
<evidence type="ECO:0000313" key="3">
    <source>
        <dbReference type="Proteomes" id="UP000033483"/>
    </source>
</evidence>
<dbReference type="InterPro" id="IPR015889">
    <property type="entry name" value="Intradiol_dOase_core"/>
</dbReference>
<sequence>MHLFKLSVALAFAATATAHEPTIEQREAMIKARPFLDHCQAHFKEEEYTQQTAKRNLENIGRAKVVYGLEDVEWNDVSMVEMFGESGICHLTPEEDIGPLYVGKQHIRSDLRDGQQGVPLHLEIQVVNIKTCEPIENAYIDFWAANATGIYSAVLDFPGNGNPADRDLINKHHGRGVQPTDVDGIAHFLVNVPGHYVGRATHMHIGVHHNVKEVNNGTAIKGGHVSHIGQLYMDQMLLQAIESVYPYNTNLSPWTMNSDDAHFLHAATGGDPVLRYALLGSNVANGMYA</sequence>
<dbReference type="PANTHER" id="PTHR34315">
    <property type="match status" value="1"/>
</dbReference>
<dbReference type="GO" id="GO:0016702">
    <property type="term" value="F:oxidoreductase activity, acting on single donors with incorporation of molecular oxygen, incorporation of two atoms of oxygen"/>
    <property type="evidence" value="ECO:0007669"/>
    <property type="project" value="InterPro"/>
</dbReference>
<protein>
    <recommendedName>
        <fullName evidence="4">Intradiol ring-cleavage dioxygenases domain-containing protein</fullName>
    </recommendedName>
</protein>